<sequence>MHGQVLVLQSGKTLSQPKKGCSALFTIQPARKFAFLLASALCRVLGVIALKELLWIPFGSVQLPFGKHDMGVRLGAPAQGGDWVVDCPNERVTFSNFTINKFAHKFNLLQAG</sequence>
<name>A0A1J5PQU6_9ZZZZ</name>
<reference evidence="1" key="1">
    <citation type="submission" date="2016-10" db="EMBL/GenBank/DDBJ databases">
        <title>Sequence of Gallionella enrichment culture.</title>
        <authorList>
            <person name="Poehlein A."/>
            <person name="Muehling M."/>
            <person name="Daniel R."/>
        </authorList>
    </citation>
    <scope>NUCLEOTIDE SEQUENCE</scope>
</reference>
<evidence type="ECO:0000313" key="1">
    <source>
        <dbReference type="EMBL" id="OIQ73168.1"/>
    </source>
</evidence>
<protein>
    <submittedName>
        <fullName evidence="1">Uncharacterized protein</fullName>
    </submittedName>
</protein>
<comment type="caution">
    <text evidence="1">The sequence shown here is derived from an EMBL/GenBank/DDBJ whole genome shotgun (WGS) entry which is preliminary data.</text>
</comment>
<gene>
    <name evidence="1" type="ORF">GALL_451990</name>
</gene>
<dbReference type="AlphaFoldDB" id="A0A1J5PQU6"/>
<dbReference type="EMBL" id="MLJW01002977">
    <property type="protein sequence ID" value="OIQ73168.1"/>
    <property type="molecule type" value="Genomic_DNA"/>
</dbReference>
<accession>A0A1J5PQU6</accession>
<organism evidence="1">
    <name type="scientific">mine drainage metagenome</name>
    <dbReference type="NCBI Taxonomy" id="410659"/>
    <lineage>
        <taxon>unclassified sequences</taxon>
        <taxon>metagenomes</taxon>
        <taxon>ecological metagenomes</taxon>
    </lineage>
</organism>
<proteinExistence type="predicted"/>